<sequence length="135" mass="15116">MLVSGGIPEPVKYFLGAVLGVKVVPRHDKYLGLLAVGGRALLWDKIGGWNSKLLSQAGKDVLIKTVIQSLSTYAISCFQLLSSLLWSLKALMADFWWVHWVAWRKLCQPVVNGDLAFASLKSLIWHYWLSRAGEF</sequence>
<reference evidence="1" key="2">
    <citation type="journal article" date="2024" name="Plant">
        <title>Genomic evolution and insights into agronomic trait innovations of Sesamum species.</title>
        <authorList>
            <person name="Miao H."/>
            <person name="Wang L."/>
            <person name="Qu L."/>
            <person name="Liu H."/>
            <person name="Sun Y."/>
            <person name="Le M."/>
            <person name="Wang Q."/>
            <person name="Wei S."/>
            <person name="Zheng Y."/>
            <person name="Lin W."/>
            <person name="Duan Y."/>
            <person name="Cao H."/>
            <person name="Xiong S."/>
            <person name="Wang X."/>
            <person name="Wei L."/>
            <person name="Li C."/>
            <person name="Ma Q."/>
            <person name="Ju M."/>
            <person name="Zhao R."/>
            <person name="Li G."/>
            <person name="Mu C."/>
            <person name="Tian Q."/>
            <person name="Mei H."/>
            <person name="Zhang T."/>
            <person name="Gao T."/>
            <person name="Zhang H."/>
        </authorList>
    </citation>
    <scope>NUCLEOTIDE SEQUENCE</scope>
    <source>
        <strain evidence="1">G02</strain>
    </source>
</reference>
<dbReference type="PANTHER" id="PTHR33116:SF86">
    <property type="entry name" value="REVERSE TRANSCRIPTASE DOMAIN-CONTAINING PROTEIN"/>
    <property type="match status" value="1"/>
</dbReference>
<name>A0AAW2PZA0_SESRA</name>
<comment type="caution">
    <text evidence="1">The sequence shown here is derived from an EMBL/GenBank/DDBJ whole genome shotgun (WGS) entry which is preliminary data.</text>
</comment>
<dbReference type="AlphaFoldDB" id="A0AAW2PZA0"/>
<evidence type="ECO:0000313" key="1">
    <source>
        <dbReference type="EMBL" id="KAL0360784.1"/>
    </source>
</evidence>
<gene>
    <name evidence="1" type="ORF">Sradi_3762900</name>
</gene>
<dbReference type="EMBL" id="JACGWJ010000016">
    <property type="protein sequence ID" value="KAL0360784.1"/>
    <property type="molecule type" value="Genomic_DNA"/>
</dbReference>
<reference evidence="1" key="1">
    <citation type="submission" date="2020-06" db="EMBL/GenBank/DDBJ databases">
        <authorList>
            <person name="Li T."/>
            <person name="Hu X."/>
            <person name="Zhang T."/>
            <person name="Song X."/>
            <person name="Zhang H."/>
            <person name="Dai N."/>
            <person name="Sheng W."/>
            <person name="Hou X."/>
            <person name="Wei L."/>
        </authorList>
    </citation>
    <scope>NUCLEOTIDE SEQUENCE</scope>
    <source>
        <strain evidence="1">G02</strain>
        <tissue evidence="1">Leaf</tissue>
    </source>
</reference>
<dbReference type="PANTHER" id="PTHR33116">
    <property type="entry name" value="REVERSE TRANSCRIPTASE ZINC-BINDING DOMAIN-CONTAINING PROTEIN-RELATED-RELATED"/>
    <property type="match status" value="1"/>
</dbReference>
<proteinExistence type="predicted"/>
<organism evidence="1">
    <name type="scientific">Sesamum radiatum</name>
    <name type="common">Black benniseed</name>
    <dbReference type="NCBI Taxonomy" id="300843"/>
    <lineage>
        <taxon>Eukaryota</taxon>
        <taxon>Viridiplantae</taxon>
        <taxon>Streptophyta</taxon>
        <taxon>Embryophyta</taxon>
        <taxon>Tracheophyta</taxon>
        <taxon>Spermatophyta</taxon>
        <taxon>Magnoliopsida</taxon>
        <taxon>eudicotyledons</taxon>
        <taxon>Gunneridae</taxon>
        <taxon>Pentapetalae</taxon>
        <taxon>asterids</taxon>
        <taxon>lamiids</taxon>
        <taxon>Lamiales</taxon>
        <taxon>Pedaliaceae</taxon>
        <taxon>Sesamum</taxon>
    </lineage>
</organism>
<accession>A0AAW2PZA0</accession>
<protein>
    <submittedName>
        <fullName evidence="1">Uncharacterized protein</fullName>
    </submittedName>
</protein>